<proteinExistence type="predicted"/>
<sequence>MALALHLTWTHPNRGCIRVKPRWQLQIFTIQTSPLSLFLCLCPAPFIPLCDSENCVVGDRACAIGEVPVTGSKGLAGEVRFS</sequence>
<name>A0A6J5TCW5_PRUAR</name>
<dbReference type="AlphaFoldDB" id="A0A6J5TCW5"/>
<evidence type="ECO:0000313" key="2">
    <source>
        <dbReference type="Proteomes" id="UP000507222"/>
    </source>
</evidence>
<reference evidence="1 2" key="1">
    <citation type="submission" date="2020-05" db="EMBL/GenBank/DDBJ databases">
        <authorList>
            <person name="Campoy J."/>
            <person name="Schneeberger K."/>
            <person name="Spophaly S."/>
        </authorList>
    </citation>
    <scope>NUCLEOTIDE SEQUENCE [LARGE SCALE GENOMIC DNA]</scope>
    <source>
        <strain evidence="1">PruArmRojPasFocal</strain>
    </source>
</reference>
<evidence type="ECO:0000313" key="1">
    <source>
        <dbReference type="EMBL" id="CAB4261509.1"/>
    </source>
</evidence>
<gene>
    <name evidence="1" type="ORF">CURHAP_LOCUS235</name>
</gene>
<accession>A0A6J5TCW5</accession>
<dbReference type="EMBL" id="CAEKDK010000001">
    <property type="protein sequence ID" value="CAB4261509.1"/>
    <property type="molecule type" value="Genomic_DNA"/>
</dbReference>
<protein>
    <submittedName>
        <fullName evidence="1">Uncharacterized protein</fullName>
    </submittedName>
</protein>
<dbReference type="Proteomes" id="UP000507222">
    <property type="component" value="Unassembled WGS sequence"/>
</dbReference>
<organism evidence="1 2">
    <name type="scientific">Prunus armeniaca</name>
    <name type="common">Apricot</name>
    <name type="synonym">Armeniaca vulgaris</name>
    <dbReference type="NCBI Taxonomy" id="36596"/>
    <lineage>
        <taxon>Eukaryota</taxon>
        <taxon>Viridiplantae</taxon>
        <taxon>Streptophyta</taxon>
        <taxon>Embryophyta</taxon>
        <taxon>Tracheophyta</taxon>
        <taxon>Spermatophyta</taxon>
        <taxon>Magnoliopsida</taxon>
        <taxon>eudicotyledons</taxon>
        <taxon>Gunneridae</taxon>
        <taxon>Pentapetalae</taxon>
        <taxon>rosids</taxon>
        <taxon>fabids</taxon>
        <taxon>Rosales</taxon>
        <taxon>Rosaceae</taxon>
        <taxon>Amygdaloideae</taxon>
        <taxon>Amygdaleae</taxon>
        <taxon>Prunus</taxon>
    </lineage>
</organism>